<sequence length="270" mass="30435">MGAFFRFDSCPRDDATLIKYSTSTSTTHSHPPPTQTGTTTTIPTSTQDTNTYHLQDIVDQYQSQPELLKMILYSKLQEDRRKTEEARLRVKQLDLYMSLKNNNDHSSSQNDSDDDDCDRASEQEGPNGTPPLSPPHPTLSPPPPLPPTKPSLDSQPSPSFLKPTPLIPKKHAVFDAHSFQQRKRRAMQPVTKIVETKDANYKDAYLWKNNGNTTQRKTGCKSTYYKCANANKGCPVNKTVNVHTSKGEYVIKYRGHHLSFCGQVEHICDL</sequence>
<evidence type="ECO:0000256" key="5">
    <source>
        <dbReference type="ARBA" id="ARBA00023242"/>
    </source>
</evidence>
<feature type="domain" description="WRKY" evidence="7">
    <location>
        <begin position="196"/>
        <end position="251"/>
    </location>
</feature>
<dbReference type="SMART" id="SM00774">
    <property type="entry name" value="WRKY"/>
    <property type="match status" value="1"/>
</dbReference>
<feature type="region of interest" description="Disordered" evidence="6">
    <location>
        <begin position="100"/>
        <end position="165"/>
    </location>
</feature>
<comment type="subcellular location">
    <subcellularLocation>
        <location evidence="1">Nucleus</location>
    </subcellularLocation>
</comment>
<keyword evidence="5" id="KW-0539">Nucleus</keyword>
<reference evidence="8 9" key="1">
    <citation type="submission" date="2016-07" db="EMBL/GenBank/DDBJ databases">
        <title>Pervasive Adenine N6-methylation of Active Genes in Fungi.</title>
        <authorList>
            <consortium name="DOE Joint Genome Institute"/>
            <person name="Mondo S.J."/>
            <person name="Dannebaum R.O."/>
            <person name="Kuo R.C."/>
            <person name="Labutti K."/>
            <person name="Haridas S."/>
            <person name="Kuo A."/>
            <person name="Salamov A."/>
            <person name="Ahrendt S.R."/>
            <person name="Lipzen A."/>
            <person name="Sullivan W."/>
            <person name="Andreopoulos W.B."/>
            <person name="Clum A."/>
            <person name="Lindquist E."/>
            <person name="Daum C."/>
            <person name="Ramamoorthy G.K."/>
            <person name="Gryganskyi A."/>
            <person name="Culley D."/>
            <person name="Magnuson J.K."/>
            <person name="James T.Y."/>
            <person name="O'Malley M.A."/>
            <person name="Stajich J.E."/>
            <person name="Spatafora J.W."/>
            <person name="Visel A."/>
            <person name="Grigoriev I.V."/>
        </authorList>
    </citation>
    <scope>NUCLEOTIDE SEQUENCE [LARGE SCALE GENOMIC DNA]</scope>
    <source>
        <strain evidence="8 9">NRRL 1336</strain>
    </source>
</reference>
<comment type="caution">
    <text evidence="8">The sequence shown here is derived from an EMBL/GenBank/DDBJ whole genome shotgun (WGS) entry which is preliminary data.</text>
</comment>
<dbReference type="PROSITE" id="PS50811">
    <property type="entry name" value="WRKY"/>
    <property type="match status" value="1"/>
</dbReference>
<protein>
    <recommendedName>
        <fullName evidence="7">WRKY domain-containing protein</fullName>
    </recommendedName>
</protein>
<evidence type="ECO:0000256" key="4">
    <source>
        <dbReference type="ARBA" id="ARBA00023163"/>
    </source>
</evidence>
<dbReference type="InterPro" id="IPR003657">
    <property type="entry name" value="WRKY_dom"/>
</dbReference>
<keyword evidence="9" id="KW-1185">Reference proteome</keyword>
<evidence type="ECO:0000313" key="9">
    <source>
        <dbReference type="Proteomes" id="UP000193560"/>
    </source>
</evidence>
<dbReference type="GO" id="GO:0005634">
    <property type="term" value="C:nucleus"/>
    <property type="evidence" value="ECO:0007669"/>
    <property type="project" value="UniProtKB-SubCell"/>
</dbReference>
<evidence type="ECO:0000256" key="1">
    <source>
        <dbReference type="ARBA" id="ARBA00004123"/>
    </source>
</evidence>
<dbReference type="SUPFAM" id="SSF118290">
    <property type="entry name" value="WRKY DNA-binding domain"/>
    <property type="match status" value="1"/>
</dbReference>
<evidence type="ECO:0000256" key="2">
    <source>
        <dbReference type="ARBA" id="ARBA00023015"/>
    </source>
</evidence>
<feature type="compositionally biased region" description="Pro residues" evidence="6">
    <location>
        <begin position="128"/>
        <end position="149"/>
    </location>
</feature>
<evidence type="ECO:0000313" key="8">
    <source>
        <dbReference type="EMBL" id="ORZ19561.1"/>
    </source>
</evidence>
<dbReference type="OrthoDB" id="2362414at2759"/>
<name>A0A1X2IPX3_9FUNG</name>
<dbReference type="AlphaFoldDB" id="A0A1X2IPX3"/>
<evidence type="ECO:0000256" key="3">
    <source>
        <dbReference type="ARBA" id="ARBA00023125"/>
    </source>
</evidence>
<dbReference type="Pfam" id="PF03106">
    <property type="entry name" value="WRKY"/>
    <property type="match status" value="1"/>
</dbReference>
<proteinExistence type="predicted"/>
<keyword evidence="3" id="KW-0238">DNA-binding</keyword>
<dbReference type="InterPro" id="IPR036576">
    <property type="entry name" value="WRKY_dom_sf"/>
</dbReference>
<organism evidence="8 9">
    <name type="scientific">Absidia repens</name>
    <dbReference type="NCBI Taxonomy" id="90262"/>
    <lineage>
        <taxon>Eukaryota</taxon>
        <taxon>Fungi</taxon>
        <taxon>Fungi incertae sedis</taxon>
        <taxon>Mucoromycota</taxon>
        <taxon>Mucoromycotina</taxon>
        <taxon>Mucoromycetes</taxon>
        <taxon>Mucorales</taxon>
        <taxon>Cunninghamellaceae</taxon>
        <taxon>Absidia</taxon>
    </lineage>
</organism>
<dbReference type="GO" id="GO:0043565">
    <property type="term" value="F:sequence-specific DNA binding"/>
    <property type="evidence" value="ECO:0007669"/>
    <property type="project" value="InterPro"/>
</dbReference>
<evidence type="ECO:0000256" key="6">
    <source>
        <dbReference type="SAM" id="MobiDB-lite"/>
    </source>
</evidence>
<dbReference type="GO" id="GO:0003700">
    <property type="term" value="F:DNA-binding transcription factor activity"/>
    <property type="evidence" value="ECO:0007669"/>
    <property type="project" value="InterPro"/>
</dbReference>
<keyword evidence="4" id="KW-0804">Transcription</keyword>
<evidence type="ECO:0000259" key="7">
    <source>
        <dbReference type="PROSITE" id="PS50811"/>
    </source>
</evidence>
<dbReference type="Gene3D" id="2.20.25.80">
    <property type="entry name" value="WRKY domain"/>
    <property type="match status" value="1"/>
</dbReference>
<feature type="region of interest" description="Disordered" evidence="6">
    <location>
        <begin position="22"/>
        <end position="44"/>
    </location>
</feature>
<dbReference type="Proteomes" id="UP000193560">
    <property type="component" value="Unassembled WGS sequence"/>
</dbReference>
<dbReference type="EMBL" id="MCGE01000007">
    <property type="protein sequence ID" value="ORZ19561.1"/>
    <property type="molecule type" value="Genomic_DNA"/>
</dbReference>
<accession>A0A1X2IPX3</accession>
<keyword evidence="2" id="KW-0805">Transcription regulation</keyword>
<gene>
    <name evidence="8" type="ORF">BCR42DRAFT_410023</name>
</gene>